<feature type="compositionally biased region" description="Polar residues" evidence="2">
    <location>
        <begin position="343"/>
        <end position="367"/>
    </location>
</feature>
<feature type="region of interest" description="Disordered" evidence="2">
    <location>
        <begin position="792"/>
        <end position="836"/>
    </location>
</feature>
<dbReference type="AlphaFoldDB" id="A0A0A1TA51"/>
<dbReference type="InterPro" id="IPR001487">
    <property type="entry name" value="Bromodomain"/>
</dbReference>
<keyword evidence="1" id="KW-0103">Bromodomain</keyword>
<feature type="compositionally biased region" description="Polar residues" evidence="2">
    <location>
        <begin position="513"/>
        <end position="525"/>
    </location>
</feature>
<accession>A0A0A1TA51</accession>
<protein>
    <recommendedName>
        <fullName evidence="3">Bromo domain-containing protein</fullName>
    </recommendedName>
</protein>
<keyword evidence="5" id="KW-1185">Reference proteome</keyword>
<dbReference type="PANTHER" id="PTHR15398">
    <property type="entry name" value="BROMODOMAIN-CONTAINING PROTEIN 8"/>
    <property type="match status" value="1"/>
</dbReference>
<feature type="compositionally biased region" description="Basic and acidic residues" evidence="2">
    <location>
        <begin position="572"/>
        <end position="586"/>
    </location>
</feature>
<dbReference type="Gene3D" id="1.20.920.10">
    <property type="entry name" value="Bromodomain-like"/>
    <property type="match status" value="1"/>
</dbReference>
<dbReference type="GO" id="GO:0035267">
    <property type="term" value="C:NuA4 histone acetyltransferase complex"/>
    <property type="evidence" value="ECO:0007669"/>
    <property type="project" value="TreeGrafter"/>
</dbReference>
<sequence length="836" mass="89428">MNKPTVYTPLESLFLFQSLLAHGVDTNAFLRISELLKNNALIKGGATYDAARFTPEALQQLFLLLLGEELKSESERQDSSEGITVPNQKKRKAGSPPLPTLKDAIQYIDKVPLLVERLYARYRDHVVKEIREDERKFEAVQKDIQLLERSEKERLARSASQSGTPVLAPREVKSAGSNSPSPSPGPTAAVLAGIKRGPPLASSKLPPGGIPSPGATTPSHLQHGNPAIRSSASPKTGAVAPPPLAGHQNLKPALQSGKPILSPKPDPSVDGQGLKWERPYSPQLAGQSPTPGTQPLQPAPGGIHAQRPGQRVPQSQSPLSSAQSGQPRPIPGKPLAAAPHPNQAATPSSNPVPIQSKPPVTNSSQGRAIQPTPIPDAVRAALSPSPAQPSSPATQTLSATPRLHPPTQATRSNISTPLPSLDDNAHLQASPYNASQPRPALPEHMIRQAAGTPTPTKKAQPTASGPQTPTPSSPMAPLFRGLGTKWASTSTPSTPRPILEEPESPAFEPVSPPQRTGPSRASSRVSTRDNPRLKTESSGRARGSRSSLRGRGVSATRSPSATPQPDETAENTIKHERLTPKPHDDAGDTTADESVHGRTRRGTPAGRSYKRKRNETPSEPAVAPTHVLWTRGFTKVSSSALDQISSHRDANMFATALRERDAPNYRQVVLQPQDITSIRAAIKHGNKAATQAATSLPGGDPGTTNVWLPTSEDLVPPRAIINSAQLERELVHMFCNAIMYNPDPDRGFGPAFMKRSQEEEEEALGYEVDENGVVRNTQGMFVEVEKLLSDLRAAEKDRAPPAPSGADDTVEEEDEETGEANTETQAPKRRRVSARN</sequence>
<feature type="domain" description="Bromo" evidence="3">
    <location>
        <begin position="640"/>
        <end position="742"/>
    </location>
</feature>
<dbReference type="GO" id="GO:0006325">
    <property type="term" value="P:chromatin organization"/>
    <property type="evidence" value="ECO:0007669"/>
    <property type="project" value="UniProtKB-ARBA"/>
</dbReference>
<feature type="compositionally biased region" description="Polar residues" evidence="2">
    <location>
        <begin position="407"/>
        <end position="418"/>
    </location>
</feature>
<feature type="compositionally biased region" description="Low complexity" evidence="2">
    <location>
        <begin position="313"/>
        <end position="327"/>
    </location>
</feature>
<feature type="compositionally biased region" description="Low complexity" evidence="2">
    <location>
        <begin position="380"/>
        <end position="393"/>
    </location>
</feature>
<organism evidence="4 5">
    <name type="scientific">[Torrubiella] hemipterigena</name>
    <dbReference type="NCBI Taxonomy" id="1531966"/>
    <lineage>
        <taxon>Eukaryota</taxon>
        <taxon>Fungi</taxon>
        <taxon>Dikarya</taxon>
        <taxon>Ascomycota</taxon>
        <taxon>Pezizomycotina</taxon>
        <taxon>Sordariomycetes</taxon>
        <taxon>Hypocreomycetidae</taxon>
        <taxon>Hypocreales</taxon>
        <taxon>Clavicipitaceae</taxon>
        <taxon>Clavicipitaceae incertae sedis</taxon>
        <taxon>'Torrubiella' clade</taxon>
    </lineage>
</organism>
<dbReference type="STRING" id="1531966.A0A0A1TA51"/>
<feature type="region of interest" description="Disordered" evidence="2">
    <location>
        <begin position="75"/>
        <end position="97"/>
    </location>
</feature>
<dbReference type="Pfam" id="PF00439">
    <property type="entry name" value="Bromodomain"/>
    <property type="match status" value="1"/>
</dbReference>
<evidence type="ECO:0000259" key="3">
    <source>
        <dbReference type="Pfam" id="PF00439"/>
    </source>
</evidence>
<feature type="compositionally biased region" description="Low complexity" evidence="2">
    <location>
        <begin position="448"/>
        <end position="463"/>
    </location>
</feature>
<evidence type="ECO:0000313" key="5">
    <source>
        <dbReference type="Proteomes" id="UP000039046"/>
    </source>
</evidence>
<gene>
    <name evidence="4" type="ORF">VHEMI02306</name>
</gene>
<feature type="compositionally biased region" description="Polar residues" evidence="2">
    <location>
        <begin position="284"/>
        <end position="296"/>
    </location>
</feature>
<name>A0A0A1TA51_9HYPO</name>
<dbReference type="OrthoDB" id="21449at2759"/>
<evidence type="ECO:0000256" key="2">
    <source>
        <dbReference type="SAM" id="MobiDB-lite"/>
    </source>
</evidence>
<proteinExistence type="predicted"/>
<feature type="compositionally biased region" description="Basic residues" evidence="2">
    <location>
        <begin position="827"/>
        <end position="836"/>
    </location>
</feature>
<dbReference type="SUPFAM" id="SSF47370">
    <property type="entry name" value="Bromodomain"/>
    <property type="match status" value="1"/>
</dbReference>
<dbReference type="HOGENOM" id="CLU_303488_0_0_1"/>
<dbReference type="EMBL" id="CDHN01000001">
    <property type="protein sequence ID" value="CEJ82229.1"/>
    <property type="molecule type" value="Genomic_DNA"/>
</dbReference>
<feature type="compositionally biased region" description="Acidic residues" evidence="2">
    <location>
        <begin position="808"/>
        <end position="818"/>
    </location>
</feature>
<dbReference type="PANTHER" id="PTHR15398:SF4">
    <property type="entry name" value="BROMODOMAIN-CONTAINING PROTEIN 8 ISOFORM X1"/>
    <property type="match status" value="1"/>
</dbReference>
<dbReference type="Proteomes" id="UP000039046">
    <property type="component" value="Unassembled WGS sequence"/>
</dbReference>
<reference evidence="4 5" key="1">
    <citation type="journal article" date="2015" name="Genome Announc.">
        <title>Draft Genome Sequence and Gene Annotation of the Entomopathogenic Fungus Verticillium hemipterigenum.</title>
        <authorList>
            <person name="Horn F."/>
            <person name="Habel A."/>
            <person name="Scharf D.H."/>
            <person name="Dworschak J."/>
            <person name="Brakhage A.A."/>
            <person name="Guthke R."/>
            <person name="Hertweck C."/>
            <person name="Linde J."/>
        </authorList>
    </citation>
    <scope>NUCLEOTIDE SEQUENCE [LARGE SCALE GENOMIC DNA]</scope>
</reference>
<feature type="compositionally biased region" description="Basic and acidic residues" evidence="2">
    <location>
        <begin position="526"/>
        <end position="539"/>
    </location>
</feature>
<dbReference type="InterPro" id="IPR036427">
    <property type="entry name" value="Bromodomain-like_sf"/>
</dbReference>
<feature type="compositionally biased region" description="Polar residues" evidence="2">
    <location>
        <begin position="214"/>
        <end position="234"/>
    </location>
</feature>
<feature type="compositionally biased region" description="Low complexity" evidence="2">
    <location>
        <begin position="540"/>
        <end position="552"/>
    </location>
</feature>
<feature type="compositionally biased region" description="Polar residues" evidence="2">
    <location>
        <begin position="555"/>
        <end position="565"/>
    </location>
</feature>
<feature type="region of interest" description="Disordered" evidence="2">
    <location>
        <begin position="152"/>
        <end position="621"/>
    </location>
</feature>
<evidence type="ECO:0000313" key="4">
    <source>
        <dbReference type="EMBL" id="CEJ82229.1"/>
    </source>
</evidence>
<evidence type="ECO:0000256" key="1">
    <source>
        <dbReference type="ARBA" id="ARBA00023117"/>
    </source>
</evidence>